<gene>
    <name evidence="1" type="ORF">NCTC13533_03162</name>
</gene>
<evidence type="ECO:0000313" key="2">
    <source>
        <dbReference type="Proteomes" id="UP000255224"/>
    </source>
</evidence>
<dbReference type="AlphaFoldDB" id="A0A1M7JEP0"/>
<dbReference type="Proteomes" id="UP000255224">
    <property type="component" value="Unassembled WGS sequence"/>
</dbReference>
<sequence>MSKILKTLKMKSAPYFNISGPAFILIHLFSPVKLVSLPFEIFYTCESAYFVSAKQMTKRLLL</sequence>
<accession>A0A1M7JEP0</accession>
<name>A0A1M7JEP0_CHRCU</name>
<reference evidence="1 2" key="1">
    <citation type="submission" date="2018-06" db="EMBL/GenBank/DDBJ databases">
        <authorList>
            <consortium name="Pathogen Informatics"/>
            <person name="Doyle S."/>
        </authorList>
    </citation>
    <scope>NUCLEOTIDE SEQUENCE [LARGE SCALE GENOMIC DNA]</scope>
    <source>
        <strain evidence="1 2">NCTC13533</strain>
    </source>
</reference>
<proteinExistence type="predicted"/>
<dbReference type="EMBL" id="UFVQ01000003">
    <property type="protein sequence ID" value="STD01641.1"/>
    <property type="molecule type" value="Genomic_DNA"/>
</dbReference>
<organism evidence="1 2">
    <name type="scientific">Chryseobacterium carnipullorum</name>
    <dbReference type="NCBI Taxonomy" id="1124835"/>
    <lineage>
        <taxon>Bacteria</taxon>
        <taxon>Pseudomonadati</taxon>
        <taxon>Bacteroidota</taxon>
        <taxon>Flavobacteriia</taxon>
        <taxon>Flavobacteriales</taxon>
        <taxon>Weeksellaceae</taxon>
        <taxon>Chryseobacterium group</taxon>
        <taxon>Chryseobacterium</taxon>
    </lineage>
</organism>
<accession>A0A376E5W0</accession>
<evidence type="ECO:0000313" key="1">
    <source>
        <dbReference type="EMBL" id="STD01641.1"/>
    </source>
</evidence>
<protein>
    <submittedName>
        <fullName evidence="1">Uncharacterized protein</fullName>
    </submittedName>
</protein>